<dbReference type="EMBL" id="CAJZBQ010000058">
    <property type="protein sequence ID" value="CAG9334438.1"/>
    <property type="molecule type" value="Genomic_DNA"/>
</dbReference>
<evidence type="ECO:0000313" key="1">
    <source>
        <dbReference type="EMBL" id="CAG9334438.1"/>
    </source>
</evidence>
<protein>
    <recommendedName>
        <fullName evidence="3">SET domain-containing protein</fullName>
    </recommendedName>
</protein>
<comment type="caution">
    <text evidence="1">The sequence shown here is derived from an EMBL/GenBank/DDBJ whole genome shotgun (WGS) entry which is preliminary data.</text>
</comment>
<gene>
    <name evidence="1" type="ORF">BSTOLATCC_MIC61054</name>
</gene>
<dbReference type="SUPFAM" id="SSF82199">
    <property type="entry name" value="SET domain"/>
    <property type="match status" value="1"/>
</dbReference>
<evidence type="ECO:0008006" key="3">
    <source>
        <dbReference type="Google" id="ProtNLM"/>
    </source>
</evidence>
<sequence length="454" mass="52724">MIFLVLIFYITKLTDNSEMMLYFISFLIVAHAYEVPLTTTRDQASSFSCQLRSHINSHGIAYFEGRGIGIKLLSNIKEGEVLFKIPLADTLEPVTPFPLTSVLKGISPYSMLRMRILYEKFIAPRGPFLTEFVHNFPLKYTTPLLWSDAEFDVFEKLGIYDYTRSYFIRNITADHELVLSKIKNRYDLPAEMFNYQAFLWADAVIQTRAILYPASEMMRMYGFKDLDEKYNYPVLIPGIDFINHWPRPLNSTMKTSSIVFDDKMPPGFTLIADRTLNRGNELVYEYKQLPNIDLLSMYGFTIPNNHDDSFTVSITYEICYEKILSDGSCKFQLNAVEINVNLLRNIRGNYGAWERTEVSNKNLRPFFQMLPFDGETQHDFANSLLIYRSYICQVVYGGNRWPLAEVYKASNFFKSDVEKTIFTYAVAVRKTVYKQLKAIDKEVLFALHTSLFKL</sequence>
<dbReference type="InterPro" id="IPR050600">
    <property type="entry name" value="SETD3_SETD6_MTase"/>
</dbReference>
<evidence type="ECO:0000313" key="2">
    <source>
        <dbReference type="Proteomes" id="UP001162131"/>
    </source>
</evidence>
<dbReference type="GO" id="GO:0016279">
    <property type="term" value="F:protein-lysine N-methyltransferase activity"/>
    <property type="evidence" value="ECO:0007669"/>
    <property type="project" value="TreeGrafter"/>
</dbReference>
<dbReference type="InterPro" id="IPR046341">
    <property type="entry name" value="SET_dom_sf"/>
</dbReference>
<reference evidence="1" key="1">
    <citation type="submission" date="2021-09" db="EMBL/GenBank/DDBJ databases">
        <authorList>
            <consortium name="AG Swart"/>
            <person name="Singh M."/>
            <person name="Singh A."/>
            <person name="Seah K."/>
            <person name="Emmerich C."/>
        </authorList>
    </citation>
    <scope>NUCLEOTIDE SEQUENCE</scope>
    <source>
        <strain evidence="1">ATCC30299</strain>
    </source>
</reference>
<accession>A0AAU9KB49</accession>
<keyword evidence="2" id="KW-1185">Reference proteome</keyword>
<name>A0AAU9KB49_9CILI</name>
<dbReference type="CDD" id="cd10527">
    <property type="entry name" value="SET_LSMT"/>
    <property type="match status" value="1"/>
</dbReference>
<dbReference type="PANTHER" id="PTHR13271">
    <property type="entry name" value="UNCHARACTERIZED PUTATIVE METHYLTRANSFERASE"/>
    <property type="match status" value="1"/>
</dbReference>
<dbReference type="AlphaFoldDB" id="A0AAU9KB49"/>
<proteinExistence type="predicted"/>
<dbReference type="Proteomes" id="UP001162131">
    <property type="component" value="Unassembled WGS sequence"/>
</dbReference>
<dbReference type="Gene3D" id="3.90.1410.10">
    <property type="entry name" value="set domain protein methyltransferase, domain 1"/>
    <property type="match status" value="1"/>
</dbReference>
<organism evidence="1 2">
    <name type="scientific">Blepharisma stoltei</name>
    <dbReference type="NCBI Taxonomy" id="1481888"/>
    <lineage>
        <taxon>Eukaryota</taxon>
        <taxon>Sar</taxon>
        <taxon>Alveolata</taxon>
        <taxon>Ciliophora</taxon>
        <taxon>Postciliodesmatophora</taxon>
        <taxon>Heterotrichea</taxon>
        <taxon>Heterotrichida</taxon>
        <taxon>Blepharismidae</taxon>
        <taxon>Blepharisma</taxon>
    </lineage>
</organism>